<evidence type="ECO:0000256" key="4">
    <source>
        <dbReference type="ARBA" id="ARBA00022801"/>
    </source>
</evidence>
<dbReference type="EMBL" id="JMCB01000004">
    <property type="protein sequence ID" value="KFE69560.1"/>
    <property type="molecule type" value="Genomic_DNA"/>
</dbReference>
<keyword evidence="5 10" id="KW-0315">Glutamine amidotransferase</keyword>
<dbReference type="RefSeq" id="WP_044186859.1">
    <property type="nucleotide sequence ID" value="NZ_JMCB01000004.1"/>
</dbReference>
<dbReference type="GO" id="GO:0016829">
    <property type="term" value="F:lyase activity"/>
    <property type="evidence" value="ECO:0007669"/>
    <property type="project" value="UniProtKB-KW"/>
</dbReference>
<comment type="catalytic activity">
    <reaction evidence="8 10">
        <text>5-[(5-phospho-1-deoxy-D-ribulos-1-ylimino)methylamino]-1-(5-phospho-beta-D-ribosyl)imidazole-4-carboxamide + L-glutamine = D-erythro-1-(imidazol-4-yl)glycerol 3-phosphate + 5-amino-1-(5-phospho-beta-D-ribosyl)imidazole-4-carboxamide + L-glutamate + H(+)</text>
        <dbReference type="Rhea" id="RHEA:24793"/>
        <dbReference type="ChEBI" id="CHEBI:15378"/>
        <dbReference type="ChEBI" id="CHEBI:29985"/>
        <dbReference type="ChEBI" id="CHEBI:58278"/>
        <dbReference type="ChEBI" id="CHEBI:58359"/>
        <dbReference type="ChEBI" id="CHEBI:58475"/>
        <dbReference type="ChEBI" id="CHEBI:58525"/>
        <dbReference type="EC" id="4.3.2.10"/>
    </reaction>
</comment>
<evidence type="ECO:0000256" key="9">
    <source>
        <dbReference type="ARBA" id="ARBA00049534"/>
    </source>
</evidence>
<evidence type="ECO:0000256" key="2">
    <source>
        <dbReference type="ARBA" id="ARBA00011152"/>
    </source>
</evidence>
<dbReference type="InterPro" id="IPR017926">
    <property type="entry name" value="GATASE"/>
</dbReference>
<dbReference type="PANTHER" id="PTHR42701:SF1">
    <property type="entry name" value="IMIDAZOLE GLYCEROL PHOSPHATE SYNTHASE SUBUNIT HISH"/>
    <property type="match status" value="1"/>
</dbReference>
<dbReference type="STRING" id="394096.DB31_6535"/>
<organism evidence="13 14">
    <name type="scientific">Hyalangium minutum</name>
    <dbReference type="NCBI Taxonomy" id="394096"/>
    <lineage>
        <taxon>Bacteria</taxon>
        <taxon>Pseudomonadati</taxon>
        <taxon>Myxococcota</taxon>
        <taxon>Myxococcia</taxon>
        <taxon>Myxococcales</taxon>
        <taxon>Cystobacterineae</taxon>
        <taxon>Archangiaceae</taxon>
        <taxon>Hyalangium</taxon>
    </lineage>
</organism>
<dbReference type="PANTHER" id="PTHR42701">
    <property type="entry name" value="IMIDAZOLE GLYCEROL PHOSPHATE SYNTHASE SUBUNIT HISH"/>
    <property type="match status" value="1"/>
</dbReference>
<dbReference type="GO" id="GO:0000105">
    <property type="term" value="P:L-histidine biosynthetic process"/>
    <property type="evidence" value="ECO:0007669"/>
    <property type="project" value="UniProtKB-UniRule"/>
</dbReference>
<dbReference type="EC" id="4.3.2.10" evidence="10"/>
<feature type="active site" description="Nucleophile" evidence="10 11">
    <location>
        <position position="79"/>
    </location>
</feature>
<comment type="catalytic activity">
    <reaction evidence="9 10">
        <text>L-glutamine + H2O = L-glutamate + NH4(+)</text>
        <dbReference type="Rhea" id="RHEA:15889"/>
        <dbReference type="ChEBI" id="CHEBI:15377"/>
        <dbReference type="ChEBI" id="CHEBI:28938"/>
        <dbReference type="ChEBI" id="CHEBI:29985"/>
        <dbReference type="ChEBI" id="CHEBI:58359"/>
        <dbReference type="EC" id="3.5.1.2"/>
    </reaction>
</comment>
<dbReference type="EC" id="3.5.1.2" evidence="10"/>
<comment type="subunit">
    <text evidence="2 10">Heterodimer of HisH and HisF.</text>
</comment>
<evidence type="ECO:0000256" key="11">
    <source>
        <dbReference type="PIRSR" id="PIRSR000495-1"/>
    </source>
</evidence>
<dbReference type="PATRIC" id="fig|394096.3.peg.2635"/>
<dbReference type="PIRSF" id="PIRSF000495">
    <property type="entry name" value="Amidotransf_hisH"/>
    <property type="match status" value="1"/>
</dbReference>
<evidence type="ECO:0000313" key="13">
    <source>
        <dbReference type="EMBL" id="KFE69560.1"/>
    </source>
</evidence>
<gene>
    <name evidence="10" type="primary">hisH</name>
    <name evidence="13" type="ORF">DB31_6535</name>
</gene>
<dbReference type="GO" id="GO:0004359">
    <property type="term" value="F:glutaminase activity"/>
    <property type="evidence" value="ECO:0007669"/>
    <property type="project" value="UniProtKB-EC"/>
</dbReference>
<keyword evidence="14" id="KW-1185">Reference proteome</keyword>
<dbReference type="SUPFAM" id="SSF52317">
    <property type="entry name" value="Class I glutamine amidotransferase-like"/>
    <property type="match status" value="1"/>
</dbReference>
<dbReference type="GO" id="GO:0005737">
    <property type="term" value="C:cytoplasm"/>
    <property type="evidence" value="ECO:0007669"/>
    <property type="project" value="UniProtKB-SubCell"/>
</dbReference>
<evidence type="ECO:0000256" key="10">
    <source>
        <dbReference type="HAMAP-Rule" id="MF_00278"/>
    </source>
</evidence>
<keyword evidence="10" id="KW-0963">Cytoplasm</keyword>
<feature type="active site" evidence="10 11">
    <location>
        <position position="178"/>
    </location>
</feature>
<evidence type="ECO:0000256" key="8">
    <source>
        <dbReference type="ARBA" id="ARBA00047838"/>
    </source>
</evidence>
<proteinExistence type="inferred from homology"/>
<accession>A0A085WPE7</accession>
<dbReference type="UniPathway" id="UPA00031">
    <property type="reaction ID" value="UER00010"/>
</dbReference>
<dbReference type="Gene3D" id="3.40.50.880">
    <property type="match status" value="1"/>
</dbReference>
<feature type="active site" evidence="10 11">
    <location>
        <position position="176"/>
    </location>
</feature>
<dbReference type="HAMAP" id="MF_00278">
    <property type="entry name" value="HisH"/>
    <property type="match status" value="1"/>
</dbReference>
<comment type="caution">
    <text evidence="13">The sequence shown here is derived from an EMBL/GenBank/DDBJ whole genome shotgun (WGS) entry which is preliminary data.</text>
</comment>
<evidence type="ECO:0000256" key="7">
    <source>
        <dbReference type="ARBA" id="ARBA00023239"/>
    </source>
</evidence>
<dbReference type="OrthoDB" id="9807749at2"/>
<comment type="subcellular location">
    <subcellularLocation>
        <location evidence="10">Cytoplasm</location>
    </subcellularLocation>
</comment>
<evidence type="ECO:0000256" key="1">
    <source>
        <dbReference type="ARBA" id="ARBA00005091"/>
    </source>
</evidence>
<dbReference type="AlphaFoldDB" id="A0A085WPE7"/>
<feature type="domain" description="Glutamine amidotransferase" evidence="12">
    <location>
        <begin position="5"/>
        <end position="190"/>
    </location>
</feature>
<evidence type="ECO:0000256" key="5">
    <source>
        <dbReference type="ARBA" id="ARBA00022962"/>
    </source>
</evidence>
<reference evidence="13 14" key="1">
    <citation type="submission" date="2014-04" db="EMBL/GenBank/DDBJ databases">
        <title>Genome assembly of Hyalangium minutum DSM 14724.</title>
        <authorList>
            <person name="Sharma G."/>
            <person name="Subramanian S."/>
        </authorList>
    </citation>
    <scope>NUCLEOTIDE SEQUENCE [LARGE SCALE GENOMIC DNA]</scope>
    <source>
        <strain evidence="13 14">DSM 14724</strain>
    </source>
</reference>
<sequence>MRVTLFDYGAGNIHSLAKALATASGADVRVQTDPVKALDTDVLVLPGVGAFGAAAARMEPGREQMRQALEQGLPCLGICLGMQLLFESSEEGEGRGLGLFKGRVTRLRAKHVPHIGWNSVEEDSALKGAKLDTVYYAHSFACRAEEPEAVVGWTSHEEDRFPASVRRGKVLGVQFHPEKSSAAGVKFVQAFLREVAP</sequence>
<dbReference type="InterPro" id="IPR029062">
    <property type="entry name" value="Class_I_gatase-like"/>
</dbReference>
<keyword evidence="13" id="KW-0808">Transferase</keyword>
<dbReference type="Proteomes" id="UP000028725">
    <property type="component" value="Unassembled WGS sequence"/>
</dbReference>
<protein>
    <recommendedName>
        <fullName evidence="10">Imidazole glycerol phosphate synthase subunit HisH</fullName>
        <ecNumber evidence="10">4.3.2.10</ecNumber>
    </recommendedName>
    <alternativeName>
        <fullName evidence="10">IGP synthase glutaminase subunit</fullName>
        <ecNumber evidence="10">3.5.1.2</ecNumber>
    </alternativeName>
    <alternativeName>
        <fullName evidence="10">IGP synthase subunit HisH</fullName>
    </alternativeName>
    <alternativeName>
        <fullName evidence="10">ImGP synthase subunit HisH</fullName>
        <shortName evidence="10">IGPS subunit HisH</shortName>
    </alternativeName>
</protein>
<keyword evidence="3 10" id="KW-0028">Amino-acid biosynthesis</keyword>
<dbReference type="Pfam" id="PF00117">
    <property type="entry name" value="GATase"/>
    <property type="match status" value="1"/>
</dbReference>
<evidence type="ECO:0000259" key="12">
    <source>
        <dbReference type="Pfam" id="PF00117"/>
    </source>
</evidence>
<keyword evidence="7 10" id="KW-0456">Lyase</keyword>
<comment type="pathway">
    <text evidence="1 10">Amino-acid biosynthesis; L-histidine biosynthesis; L-histidine from 5-phospho-alpha-D-ribose 1-diphosphate: step 5/9.</text>
</comment>
<name>A0A085WPE7_9BACT</name>
<dbReference type="NCBIfam" id="TIGR01855">
    <property type="entry name" value="IMP_synth_hisH"/>
    <property type="match status" value="1"/>
</dbReference>
<dbReference type="InterPro" id="IPR010139">
    <property type="entry name" value="Imidazole-glycPsynth_HisH"/>
</dbReference>
<evidence type="ECO:0000256" key="3">
    <source>
        <dbReference type="ARBA" id="ARBA00022605"/>
    </source>
</evidence>
<comment type="function">
    <text evidence="10">IGPS catalyzes the conversion of PRFAR and glutamine to IGP, AICAR and glutamate. The HisH subunit catalyzes the hydrolysis of glutamine to glutamate and ammonia as part of the synthesis of IGP and AICAR. The resulting ammonia molecule is channeled to the active site of HisF.</text>
</comment>
<dbReference type="GO" id="GO:0000107">
    <property type="term" value="F:imidazoleglycerol-phosphate synthase activity"/>
    <property type="evidence" value="ECO:0007669"/>
    <property type="project" value="UniProtKB-UniRule"/>
</dbReference>
<keyword evidence="6 10" id="KW-0368">Histidine biosynthesis</keyword>
<keyword evidence="4 10" id="KW-0378">Hydrolase</keyword>
<dbReference type="PROSITE" id="PS51273">
    <property type="entry name" value="GATASE_TYPE_1"/>
    <property type="match status" value="1"/>
</dbReference>
<evidence type="ECO:0000313" key="14">
    <source>
        <dbReference type="Proteomes" id="UP000028725"/>
    </source>
</evidence>
<evidence type="ECO:0000256" key="6">
    <source>
        <dbReference type="ARBA" id="ARBA00023102"/>
    </source>
</evidence>